<organism evidence="3 4">
    <name type="scientific">Paramicrosporidium saccamoebae</name>
    <dbReference type="NCBI Taxonomy" id="1246581"/>
    <lineage>
        <taxon>Eukaryota</taxon>
        <taxon>Fungi</taxon>
        <taxon>Fungi incertae sedis</taxon>
        <taxon>Cryptomycota</taxon>
        <taxon>Cryptomycota incertae sedis</taxon>
        <taxon>Paramicrosporidium</taxon>
    </lineage>
</organism>
<dbReference type="Proteomes" id="UP000240830">
    <property type="component" value="Unassembled WGS sequence"/>
</dbReference>
<dbReference type="EMBL" id="MTSL01000092">
    <property type="protein sequence ID" value="PJF18980.1"/>
    <property type="molecule type" value="Genomic_DNA"/>
</dbReference>
<comment type="caution">
    <text evidence="3">The sequence shown here is derived from an EMBL/GenBank/DDBJ whole genome shotgun (WGS) entry which is preliminary data.</text>
</comment>
<accession>A0A2H9TMV0</accession>
<feature type="compositionally biased region" description="Low complexity" evidence="1">
    <location>
        <begin position="507"/>
        <end position="519"/>
    </location>
</feature>
<keyword evidence="2" id="KW-0732">Signal</keyword>
<feature type="region of interest" description="Disordered" evidence="1">
    <location>
        <begin position="581"/>
        <end position="610"/>
    </location>
</feature>
<evidence type="ECO:0000313" key="4">
    <source>
        <dbReference type="Proteomes" id="UP000240830"/>
    </source>
</evidence>
<feature type="chain" id="PRO_5014137394" evidence="2">
    <location>
        <begin position="21"/>
        <end position="610"/>
    </location>
</feature>
<feature type="compositionally biased region" description="Basic residues" evidence="1">
    <location>
        <begin position="591"/>
        <end position="610"/>
    </location>
</feature>
<proteinExistence type="predicted"/>
<dbReference type="AlphaFoldDB" id="A0A2H9TMV0"/>
<reference evidence="3 4" key="1">
    <citation type="submission" date="2016-10" db="EMBL/GenBank/DDBJ databases">
        <title>The genome of Paramicrosporidium saccamoebae is the missing link in understanding Cryptomycota and Microsporidia evolution.</title>
        <authorList>
            <person name="Quandt C.A."/>
            <person name="Beaudet D."/>
            <person name="Corsaro D."/>
            <person name="Michel R."/>
            <person name="Corradi N."/>
            <person name="James T."/>
        </authorList>
    </citation>
    <scope>NUCLEOTIDE SEQUENCE [LARGE SCALE GENOMIC DNA]</scope>
    <source>
        <strain evidence="3 4">KSL3</strain>
    </source>
</reference>
<feature type="signal peptide" evidence="2">
    <location>
        <begin position="1"/>
        <end position="20"/>
    </location>
</feature>
<sequence length="610" mass="71423">MKLLILPLLSLSFCWACTQGQRRALRPPPPFNIRSGVIRELTDDGNSDDEQMNQPAKMARDATKIVERFGSCHDKKRHKCLWYKMQVHTKHSGDPPAPRMPCKERMQATMRSMDWRRWINTAASPEDRRTFWRYSGRARGVHGQEKWDRTSQSGQDSSYGWKTMAGQSRGGQRNEWLRQSLPEQKLNRASSNYQTAGGQKVIKQAIDSQNFEKFMRYLKRKMASHTTTTGSQKKEGGSYLDRNLQQDDPQFIEYMKKRFYLLKNAQKYIRGMKKKMHGMLKLHQEHDCKEQTKAISGGSKKLIAHIDKLLRTHRSQTRRVHQKHCRGVIVHFLHDVDRVLNHMQKKQSSYEDMMKTWLQLSYQQKQELYRILLANQMRDMHRVLRLRNLEVWYSKKVHLLDLQTRQRLQQIIRALKLQEQQFQDALWERLKHLQQSADEWTKHEATYKRVLLEMSRQQKLLMEMNLKQSQQIQRLSEFTQNIPTRCGMMGGSVGEASVGRSMGAMSMNGSMGSTSMGRSTRLEPATSTGDQDECNDYILPPAAERRQNAIVKQLKQLKIRRHGALRSKMCAIRSIGKTLAKPLNDDDKKVSAKRRTKKTRKTRKKKHSLF</sequence>
<evidence type="ECO:0000256" key="1">
    <source>
        <dbReference type="SAM" id="MobiDB-lite"/>
    </source>
</evidence>
<feature type="region of interest" description="Disordered" evidence="1">
    <location>
        <begin position="142"/>
        <end position="174"/>
    </location>
</feature>
<keyword evidence="4" id="KW-1185">Reference proteome</keyword>
<protein>
    <submittedName>
        <fullName evidence="3">Uncharacterized protein</fullName>
    </submittedName>
</protein>
<name>A0A2H9TMV0_9FUNG</name>
<evidence type="ECO:0000256" key="2">
    <source>
        <dbReference type="SAM" id="SignalP"/>
    </source>
</evidence>
<feature type="compositionally biased region" description="Polar residues" evidence="1">
    <location>
        <begin position="150"/>
        <end position="160"/>
    </location>
</feature>
<feature type="region of interest" description="Disordered" evidence="1">
    <location>
        <begin position="507"/>
        <end position="534"/>
    </location>
</feature>
<gene>
    <name evidence="3" type="ORF">PSACC_01210</name>
</gene>
<feature type="region of interest" description="Disordered" evidence="1">
    <location>
        <begin position="223"/>
        <end position="242"/>
    </location>
</feature>
<evidence type="ECO:0000313" key="3">
    <source>
        <dbReference type="EMBL" id="PJF18980.1"/>
    </source>
</evidence>